<dbReference type="GO" id="GO:0016787">
    <property type="term" value="F:hydrolase activity"/>
    <property type="evidence" value="ECO:0007669"/>
    <property type="project" value="InterPro"/>
</dbReference>
<reference evidence="3 4" key="1">
    <citation type="submission" date="2020-04" db="EMBL/GenBank/DDBJ databases">
        <authorList>
            <person name="Zheng R.K."/>
            <person name="Sun C.M."/>
        </authorList>
    </citation>
    <scope>NUCLEOTIDE SEQUENCE [LARGE SCALE GENOMIC DNA]</scope>
    <source>
        <strain evidence="4">zrk29</strain>
    </source>
</reference>
<gene>
    <name evidence="3" type="ORF">HF295_05230</name>
</gene>
<dbReference type="InterPro" id="IPR050742">
    <property type="entry name" value="Helicase_Restrict-Modif_Enz"/>
</dbReference>
<dbReference type="Pfam" id="PF04851">
    <property type="entry name" value="ResIII"/>
    <property type="match status" value="1"/>
</dbReference>
<keyword evidence="3" id="KW-0067">ATP-binding</keyword>
<dbReference type="Pfam" id="PF13091">
    <property type="entry name" value="PLDc_2"/>
    <property type="match status" value="1"/>
</dbReference>
<sequence>MLKRIEIEKALFNKKIESFVYNPNLVVNRNTKNIKDRIIRLLEEADRVDIAVSYSVWSGLQLIYEKLKKFSSDSRFILTIEGFVTDPISLRKLNELDMQVKVYSPTDKGKGFHLKTYFFEKNDERKILVGSANISSRAFGLVHEMAIEVEANKDGYIVEEYKTTFEDLWNDNFSDILDDTYVKGYEEIYKDYKKSQQFIYNLSLQSQLIKPNHMQKEALDRLDEERESKKGLVIAATGTGKTYLSAFDVKRFNAKKVLFLVHNRLILTSAIDTYNRLFGDDKTLELTSDNISEINHYPIIFTTDKTAKAHLYNKISEDYFDYIIYDEAHKIGESTQYSKLIEYFKPKYTLGITATPERTKNPEYLFETFEYHVPYEIRLLDAMNYELVCPFTYFGLNIPERLLDSNERFHIDELTIYMKNLINTKGHYGEKLKAIVFCRDKKEAIDVNDGLNKLGFKSIVAISGANELSRDDVEEGIVSLSSNEKGTIELICVVNKFNEGIDIPEINTIFMLRNTSSSIIYTQQLGRGLRRTFDEHKFVTVFDLIGNSKNDYSIAQVLTGNQTADKRELYKHANNGFVTVSPFINVDIEKEAMDKIIKSISNNFKVKTELRIKFETELHRYEYIPTLKEMYMDPNFSDLELLQLLYKDFYTPFSNYYNKKYGIDQNNFFLKNFFRLITQFVLRGYSKEILKDYINILKGNQVNNDLLKRILLFNEIDNGIATSIYSSYYKKGNNYIKVFQKHGLFISLNKDVKNKLVEFHALKLFEEHIELFEEIQKQDSYHMSPFDLIDKAEYLFHTNSNNCYLNAVGEYVDNDQKKVYCPITISKVRKNYSNQILDNNTLIYCTQKKPTLEKSVRKDNELTNGNYKFHICARFPHLGYESTSYFNLGEIEFLSKSNTIKHPDGGYYHELTFRIKDPIPRELLQYKEIDY</sequence>
<keyword evidence="4" id="KW-1185">Reference proteome</keyword>
<name>A0A7L6N6Y5_9MOLU</name>
<dbReference type="SUPFAM" id="SSF52540">
    <property type="entry name" value="P-loop containing nucleoside triphosphate hydrolases"/>
    <property type="match status" value="1"/>
</dbReference>
<dbReference type="RefSeq" id="WP_312031121.1">
    <property type="nucleotide sequence ID" value="NZ_CP051151.1"/>
</dbReference>
<dbReference type="PANTHER" id="PTHR47396">
    <property type="entry name" value="TYPE I RESTRICTION ENZYME ECOKI R PROTEIN"/>
    <property type="match status" value="1"/>
</dbReference>
<dbReference type="InterPro" id="IPR006935">
    <property type="entry name" value="Helicase/UvrB_N"/>
</dbReference>
<dbReference type="PANTHER" id="PTHR47396:SF1">
    <property type="entry name" value="ATP-DEPENDENT HELICASE IRC3-RELATED"/>
    <property type="match status" value="1"/>
</dbReference>
<dbReference type="PROSITE" id="PS51194">
    <property type="entry name" value="HELICASE_CTER"/>
    <property type="match status" value="1"/>
</dbReference>
<proteinExistence type="predicted"/>
<dbReference type="PROSITE" id="PS51192">
    <property type="entry name" value="HELICASE_ATP_BIND_1"/>
    <property type="match status" value="1"/>
</dbReference>
<dbReference type="SMART" id="SM00487">
    <property type="entry name" value="DEXDc"/>
    <property type="match status" value="1"/>
</dbReference>
<feature type="domain" description="Helicase C-terminal" evidence="2">
    <location>
        <begin position="410"/>
        <end position="577"/>
    </location>
</feature>
<dbReference type="GO" id="GO:0005829">
    <property type="term" value="C:cytosol"/>
    <property type="evidence" value="ECO:0007669"/>
    <property type="project" value="TreeGrafter"/>
</dbReference>
<evidence type="ECO:0000313" key="4">
    <source>
        <dbReference type="Proteomes" id="UP000512167"/>
    </source>
</evidence>
<dbReference type="GO" id="GO:0004386">
    <property type="term" value="F:helicase activity"/>
    <property type="evidence" value="ECO:0007669"/>
    <property type="project" value="UniProtKB-KW"/>
</dbReference>
<dbReference type="InterPro" id="IPR014001">
    <property type="entry name" value="Helicase_ATP-bd"/>
</dbReference>
<evidence type="ECO:0000313" key="3">
    <source>
        <dbReference type="EMBL" id="QLY40294.1"/>
    </source>
</evidence>
<dbReference type="AlphaFoldDB" id="A0A7L6N6Y5"/>
<keyword evidence="3" id="KW-0547">Nucleotide-binding</keyword>
<protein>
    <submittedName>
        <fullName evidence="3">DEAD/DEAH box helicase family protein</fullName>
    </submittedName>
</protein>
<evidence type="ECO:0000259" key="2">
    <source>
        <dbReference type="PROSITE" id="PS51194"/>
    </source>
</evidence>
<dbReference type="Proteomes" id="UP000512167">
    <property type="component" value="Chromosome"/>
</dbReference>
<dbReference type="SUPFAM" id="SSF56024">
    <property type="entry name" value="Phospholipase D/nuclease"/>
    <property type="match status" value="1"/>
</dbReference>
<accession>A0A7L6N6Y5</accession>
<keyword evidence="3" id="KW-0347">Helicase</keyword>
<dbReference type="InterPro" id="IPR001650">
    <property type="entry name" value="Helicase_C-like"/>
</dbReference>
<dbReference type="KEGG" id="tbk:HF295_05230"/>
<dbReference type="GO" id="GO:0005524">
    <property type="term" value="F:ATP binding"/>
    <property type="evidence" value="ECO:0007669"/>
    <property type="project" value="InterPro"/>
</dbReference>
<feature type="domain" description="Helicase ATP-binding" evidence="1">
    <location>
        <begin position="222"/>
        <end position="374"/>
    </location>
</feature>
<dbReference type="EMBL" id="CP051151">
    <property type="protein sequence ID" value="QLY40294.1"/>
    <property type="molecule type" value="Genomic_DNA"/>
</dbReference>
<dbReference type="GO" id="GO:0003677">
    <property type="term" value="F:DNA binding"/>
    <property type="evidence" value="ECO:0007669"/>
    <property type="project" value="InterPro"/>
</dbReference>
<keyword evidence="3" id="KW-0378">Hydrolase</keyword>
<dbReference type="InterPro" id="IPR027417">
    <property type="entry name" value="P-loop_NTPase"/>
</dbReference>
<dbReference type="Pfam" id="PF00271">
    <property type="entry name" value="Helicase_C"/>
    <property type="match status" value="1"/>
</dbReference>
<dbReference type="InterPro" id="IPR025202">
    <property type="entry name" value="PLD-like_dom"/>
</dbReference>
<evidence type="ECO:0000259" key="1">
    <source>
        <dbReference type="PROSITE" id="PS51192"/>
    </source>
</evidence>
<dbReference type="Gene3D" id="3.30.870.10">
    <property type="entry name" value="Endonuclease Chain A"/>
    <property type="match status" value="1"/>
</dbReference>
<dbReference type="Gene3D" id="3.40.50.300">
    <property type="entry name" value="P-loop containing nucleotide triphosphate hydrolases"/>
    <property type="match status" value="2"/>
</dbReference>
<organism evidence="3 4">
    <name type="scientific">Hujiaoplasma nucleasis</name>
    <dbReference type="NCBI Taxonomy" id="2725268"/>
    <lineage>
        <taxon>Bacteria</taxon>
        <taxon>Bacillati</taxon>
        <taxon>Mycoplasmatota</taxon>
        <taxon>Mollicutes</taxon>
        <taxon>Candidatus Izemoplasmatales</taxon>
        <taxon>Hujiaoplasmataceae</taxon>
        <taxon>Hujiaoplasma</taxon>
    </lineage>
</organism>